<dbReference type="AlphaFoldDB" id="A0A269YJC0"/>
<gene>
    <name evidence="9" type="ORF">B8W87_05620</name>
    <name evidence="10" type="ORF">CRM92_01365</name>
</gene>
<feature type="transmembrane region" description="Helical" evidence="7">
    <location>
        <begin position="91"/>
        <end position="111"/>
    </location>
</feature>
<dbReference type="Proteomes" id="UP000219947">
    <property type="component" value="Unassembled WGS sequence"/>
</dbReference>
<dbReference type="InterPro" id="IPR013525">
    <property type="entry name" value="ABC2_TM"/>
</dbReference>
<evidence type="ECO:0000313" key="12">
    <source>
        <dbReference type="Proteomes" id="UP000219947"/>
    </source>
</evidence>
<keyword evidence="4 7" id="KW-0472">Membrane</keyword>
<evidence type="ECO:0000256" key="7">
    <source>
        <dbReference type="SAM" id="Phobius"/>
    </source>
</evidence>
<evidence type="ECO:0000313" key="10">
    <source>
        <dbReference type="EMBL" id="PEN16717.1"/>
    </source>
</evidence>
<feature type="transmembrane region" description="Helical" evidence="7">
    <location>
        <begin position="248"/>
        <end position="268"/>
    </location>
</feature>
<feature type="transmembrane region" description="Helical" evidence="7">
    <location>
        <begin position="53"/>
        <end position="71"/>
    </location>
</feature>
<dbReference type="InterPro" id="IPR000412">
    <property type="entry name" value="ABC_2_transport"/>
</dbReference>
<dbReference type="EMBL" id="NCWU01000005">
    <property type="protein sequence ID" value="PAK85654.1"/>
    <property type="molecule type" value="Genomic_DNA"/>
</dbReference>
<reference evidence="9 11" key="1">
    <citation type="submission" date="2017-04" db="EMBL/GenBank/DDBJ databases">
        <title>Kefir bacterial isolates.</title>
        <authorList>
            <person name="Kim Y."/>
            <person name="Blasche S."/>
            <person name="Patil K.R."/>
        </authorList>
    </citation>
    <scope>NUCLEOTIDE SEQUENCE [LARGE SCALE GENOMIC DNA]</scope>
    <source>
        <strain evidence="9 11">OG2-1</strain>
    </source>
</reference>
<dbReference type="GO" id="GO:0046677">
    <property type="term" value="P:response to antibiotic"/>
    <property type="evidence" value="ECO:0007669"/>
    <property type="project" value="UniProtKB-KW"/>
</dbReference>
<feature type="transmembrane region" description="Helical" evidence="7">
    <location>
        <begin position="165"/>
        <end position="188"/>
    </location>
</feature>
<evidence type="ECO:0000313" key="11">
    <source>
        <dbReference type="Proteomes" id="UP000216195"/>
    </source>
</evidence>
<accession>A0A269YJC0</accession>
<comment type="subcellular location">
    <subcellularLocation>
        <location evidence="1">Membrane</location>
        <topology evidence="1">Multi-pass membrane protein</topology>
    </subcellularLocation>
</comment>
<name>A0A269YJC0_9MICC</name>
<protein>
    <submittedName>
        <fullName evidence="10">ABC transporter</fullName>
    </submittedName>
</protein>
<proteinExistence type="predicted"/>
<dbReference type="EMBL" id="PDEV01000001">
    <property type="protein sequence ID" value="PEN16717.1"/>
    <property type="molecule type" value="Genomic_DNA"/>
</dbReference>
<keyword evidence="12" id="KW-1185">Reference proteome</keyword>
<sequence>MNPTNAELPTAPDSQQMTEGNEYPYPRAASSFQRILAQGKYETLAMLKNGEQLMLNIAFPVLALFGLRYTSFLDSYADALNTTRINVAVPGVLALCVVSTALSGQGIATGFDRRYGVLRFLSTTPLGRNGLIIGKVLAVITVIAIQFIMVTIVGFGLGWRPDIFAMYRSFSTLLLGAAAFTALGLLVAGTVRAEATLAIVNIAWVVLASAGGILIPMDNFPELYRIIILCLPSGALGEAIRGDYLQDIFLPLPHAVLLVWTLVIGFIASRKFKWSD</sequence>
<evidence type="ECO:0000256" key="2">
    <source>
        <dbReference type="ARBA" id="ARBA00022692"/>
    </source>
</evidence>
<dbReference type="PANTHER" id="PTHR43229:SF2">
    <property type="entry name" value="NODULATION PROTEIN J"/>
    <property type="match status" value="1"/>
</dbReference>
<dbReference type="Pfam" id="PF01061">
    <property type="entry name" value="ABC2_membrane"/>
    <property type="match status" value="1"/>
</dbReference>
<keyword evidence="3 7" id="KW-1133">Transmembrane helix</keyword>
<feature type="region of interest" description="Disordered" evidence="6">
    <location>
        <begin position="1"/>
        <end position="23"/>
    </location>
</feature>
<organism evidence="10 12">
    <name type="scientific">Rothia dentocariosa</name>
    <dbReference type="NCBI Taxonomy" id="2047"/>
    <lineage>
        <taxon>Bacteria</taxon>
        <taxon>Bacillati</taxon>
        <taxon>Actinomycetota</taxon>
        <taxon>Actinomycetes</taxon>
        <taxon>Micrococcales</taxon>
        <taxon>Micrococcaceae</taxon>
        <taxon>Rothia</taxon>
    </lineage>
</organism>
<keyword evidence="2 7" id="KW-0812">Transmembrane</keyword>
<evidence type="ECO:0000256" key="6">
    <source>
        <dbReference type="SAM" id="MobiDB-lite"/>
    </source>
</evidence>
<feature type="domain" description="ABC-2 type transporter transmembrane" evidence="8">
    <location>
        <begin position="39"/>
        <end position="241"/>
    </location>
</feature>
<feature type="transmembrane region" description="Helical" evidence="7">
    <location>
        <begin position="132"/>
        <end position="159"/>
    </location>
</feature>
<evidence type="ECO:0000256" key="5">
    <source>
        <dbReference type="ARBA" id="ARBA00023251"/>
    </source>
</evidence>
<evidence type="ECO:0000256" key="3">
    <source>
        <dbReference type="ARBA" id="ARBA00022989"/>
    </source>
</evidence>
<dbReference type="InterPro" id="IPR051784">
    <property type="entry name" value="Nod_factor_ABC_transporter"/>
</dbReference>
<dbReference type="RefSeq" id="WP_080976603.1">
    <property type="nucleotide sequence ID" value="NZ_CAURLQ010000007.1"/>
</dbReference>
<dbReference type="PANTHER" id="PTHR43229">
    <property type="entry name" value="NODULATION PROTEIN J"/>
    <property type="match status" value="1"/>
</dbReference>
<dbReference type="GO" id="GO:0140359">
    <property type="term" value="F:ABC-type transporter activity"/>
    <property type="evidence" value="ECO:0007669"/>
    <property type="project" value="InterPro"/>
</dbReference>
<evidence type="ECO:0000313" key="9">
    <source>
        <dbReference type="EMBL" id="PAK85654.1"/>
    </source>
</evidence>
<evidence type="ECO:0000259" key="8">
    <source>
        <dbReference type="Pfam" id="PF01061"/>
    </source>
</evidence>
<evidence type="ECO:0000256" key="4">
    <source>
        <dbReference type="ARBA" id="ARBA00023136"/>
    </source>
</evidence>
<dbReference type="PIRSF" id="PIRSF006648">
    <property type="entry name" value="DrrB"/>
    <property type="match status" value="1"/>
</dbReference>
<dbReference type="Proteomes" id="UP000216195">
    <property type="component" value="Unassembled WGS sequence"/>
</dbReference>
<feature type="transmembrane region" description="Helical" evidence="7">
    <location>
        <begin position="195"/>
        <end position="215"/>
    </location>
</feature>
<dbReference type="GO" id="GO:0043190">
    <property type="term" value="C:ATP-binding cassette (ABC) transporter complex"/>
    <property type="evidence" value="ECO:0007669"/>
    <property type="project" value="InterPro"/>
</dbReference>
<reference evidence="10" key="2">
    <citation type="submission" date="2017-10" db="EMBL/GenBank/DDBJ databases">
        <title>Kefir isolates.</title>
        <authorList>
            <person name="Kim Y."/>
            <person name="Blasche S."/>
        </authorList>
    </citation>
    <scope>NUCLEOTIDE SEQUENCE [LARGE SCALE GENOMIC DNA]</scope>
    <source>
        <strain evidence="10">OG2-2</strain>
    </source>
</reference>
<feature type="compositionally biased region" description="Polar residues" evidence="6">
    <location>
        <begin position="1"/>
        <end position="19"/>
    </location>
</feature>
<evidence type="ECO:0000256" key="1">
    <source>
        <dbReference type="ARBA" id="ARBA00004141"/>
    </source>
</evidence>
<comment type="caution">
    <text evidence="10">The sequence shown here is derived from an EMBL/GenBank/DDBJ whole genome shotgun (WGS) entry which is preliminary data.</text>
</comment>
<keyword evidence="5" id="KW-0046">Antibiotic resistance</keyword>